<evidence type="ECO:0000313" key="4">
    <source>
        <dbReference type="EMBL" id="QQX25111.1"/>
    </source>
</evidence>
<keyword evidence="2 3" id="KW-0560">Oxidoreductase</keyword>
<dbReference type="Proteomes" id="UP000075666">
    <property type="component" value="Unassembled WGS sequence"/>
</dbReference>
<dbReference type="PANTHER" id="PTHR42879:SF2">
    <property type="entry name" value="3-OXOACYL-[ACYL-CARRIER-PROTEIN] REDUCTASE FABG"/>
    <property type="match status" value="1"/>
</dbReference>
<reference evidence="4 6" key="2">
    <citation type="submission" date="2020-12" db="EMBL/GenBank/DDBJ databases">
        <title>Taxonomic evaluation of the Bacillus sporothermodurans group of bacteria based on whole genome sequences.</title>
        <authorList>
            <person name="Fiedler G."/>
            <person name="Herbstmann A.-D."/>
            <person name="Doll E."/>
            <person name="Wenning M."/>
            <person name="Brinks E."/>
            <person name="Kabisch J."/>
            <person name="Breitenwieser F."/>
            <person name="Lappann M."/>
            <person name="Boehnlein C."/>
            <person name="Franz C."/>
        </authorList>
    </citation>
    <scope>NUCLEOTIDE SEQUENCE [LARGE SCALE GENOMIC DNA]</scope>
    <source>
        <strain evidence="4 6">DSM 10599</strain>
    </source>
</reference>
<dbReference type="PRINTS" id="PR00081">
    <property type="entry name" value="GDHRDH"/>
</dbReference>
<organism evidence="3 5">
    <name type="scientific">Heyndrickxia sporothermodurans</name>
    <dbReference type="NCBI Taxonomy" id="46224"/>
    <lineage>
        <taxon>Bacteria</taxon>
        <taxon>Bacillati</taxon>
        <taxon>Bacillota</taxon>
        <taxon>Bacilli</taxon>
        <taxon>Bacillales</taxon>
        <taxon>Bacillaceae</taxon>
        <taxon>Heyndrickxia</taxon>
    </lineage>
</organism>
<proteinExistence type="inferred from homology"/>
<dbReference type="Proteomes" id="UP000595512">
    <property type="component" value="Chromosome"/>
</dbReference>
<dbReference type="GO" id="GO:0004316">
    <property type="term" value="F:3-oxoacyl-[acyl-carrier-protein] reductase (NADPH) activity"/>
    <property type="evidence" value="ECO:0007669"/>
    <property type="project" value="UniProtKB-EC"/>
</dbReference>
<dbReference type="EMBL" id="LQYN01000073">
    <property type="protein sequence ID" value="KYD00077.1"/>
    <property type="molecule type" value="Genomic_DNA"/>
</dbReference>
<dbReference type="Pfam" id="PF13561">
    <property type="entry name" value="adh_short_C2"/>
    <property type="match status" value="1"/>
</dbReference>
<gene>
    <name evidence="3" type="ORF">B4102_1089</name>
    <name evidence="4" type="ORF">JGZ69_20775</name>
</gene>
<dbReference type="NCBIfam" id="NF047420">
    <property type="entry name" value="EF_P_mod_YmfI"/>
    <property type="match status" value="1"/>
</dbReference>
<name>A0A150KNT7_9BACI</name>
<evidence type="ECO:0000313" key="3">
    <source>
        <dbReference type="EMBL" id="KYD00077.1"/>
    </source>
</evidence>
<protein>
    <submittedName>
        <fullName evidence="3">3-oxoacyl-[acyl-carrier protein] reductase</fullName>
        <ecNumber evidence="3">1.1.1.100</ecNumber>
    </submittedName>
    <submittedName>
        <fullName evidence="4">SDR family oxidoreductase</fullName>
    </submittedName>
</protein>
<dbReference type="SUPFAM" id="SSF51735">
    <property type="entry name" value="NAD(P)-binding Rossmann-fold domains"/>
    <property type="match status" value="1"/>
</dbReference>
<dbReference type="OrthoDB" id="9803333at2"/>
<dbReference type="CDD" id="cd05233">
    <property type="entry name" value="SDR_c"/>
    <property type="match status" value="1"/>
</dbReference>
<dbReference type="STRING" id="46224.B4102_1089"/>
<dbReference type="InterPro" id="IPR002347">
    <property type="entry name" value="SDR_fam"/>
</dbReference>
<dbReference type="AlphaFoldDB" id="A0A150KNT7"/>
<dbReference type="PATRIC" id="fig|46224.3.peg.3815"/>
<accession>A0A150KNT7</accession>
<evidence type="ECO:0000256" key="1">
    <source>
        <dbReference type="ARBA" id="ARBA00006484"/>
    </source>
</evidence>
<dbReference type="PANTHER" id="PTHR42879">
    <property type="entry name" value="3-OXOACYL-(ACYL-CARRIER-PROTEIN) REDUCTASE"/>
    <property type="match status" value="1"/>
</dbReference>
<evidence type="ECO:0000313" key="6">
    <source>
        <dbReference type="Proteomes" id="UP000595512"/>
    </source>
</evidence>
<sequence length="240" mass="26403">MKKFVLVTGASGGIGKATAIELAKKGWNLYLHYNRNTVAIKQLLNELEPYNVELIPIQADLSTDEGIEKLINNIFHIHAICYVSGISYYGLFIDTTDDILEKMWKVHVFAPMKIIKELLPKLMRNSSSQIVLVSSIWGQTGASCEVAYSTVKGAQLAFVKALSKEVARNGVRINAVAPGAVDTNMLAMFSKEEQQELKDEIPIGRLACPDEVASVNSFLLSEKSSYITGQVLSVNGGWYT</sequence>
<dbReference type="Gene3D" id="3.40.50.720">
    <property type="entry name" value="NAD(P)-binding Rossmann-like Domain"/>
    <property type="match status" value="1"/>
</dbReference>
<comment type="similarity">
    <text evidence="1">Belongs to the short-chain dehydrogenases/reductases (SDR) family.</text>
</comment>
<dbReference type="InterPro" id="IPR050259">
    <property type="entry name" value="SDR"/>
</dbReference>
<dbReference type="EMBL" id="CP066701">
    <property type="protein sequence ID" value="QQX25111.1"/>
    <property type="molecule type" value="Genomic_DNA"/>
</dbReference>
<keyword evidence="5" id="KW-1185">Reference proteome</keyword>
<reference evidence="3 5" key="1">
    <citation type="submission" date="2016-01" db="EMBL/GenBank/DDBJ databases">
        <title>Genome Sequences of Twelve Sporeforming Bacillus Species Isolated from Foods.</title>
        <authorList>
            <person name="Berendsen E.M."/>
            <person name="Wells-Bennik M.H."/>
            <person name="Krawcyk A.O."/>
            <person name="De Jong A."/>
            <person name="Holsappel S."/>
            <person name="Eijlander R.T."/>
            <person name="Kuipers O.P."/>
        </authorList>
    </citation>
    <scope>NUCLEOTIDE SEQUENCE [LARGE SCALE GENOMIC DNA]</scope>
    <source>
        <strain evidence="3 5">B4102</strain>
    </source>
</reference>
<dbReference type="KEGG" id="hspo:JGZ69_20775"/>
<dbReference type="InterPro" id="IPR036291">
    <property type="entry name" value="NAD(P)-bd_dom_sf"/>
</dbReference>
<evidence type="ECO:0000256" key="2">
    <source>
        <dbReference type="ARBA" id="ARBA00023002"/>
    </source>
</evidence>
<evidence type="ECO:0000313" key="5">
    <source>
        <dbReference type="Proteomes" id="UP000075666"/>
    </source>
</evidence>
<dbReference type="RefSeq" id="WP_066233243.1">
    <property type="nucleotide sequence ID" value="NZ_CP066701.1"/>
</dbReference>
<dbReference type="EC" id="1.1.1.100" evidence="3"/>
<dbReference type="FunFam" id="3.40.50.720:FF:000173">
    <property type="entry name" value="3-oxoacyl-[acyl-carrier protein] reductase"/>
    <property type="match status" value="1"/>
</dbReference>